<dbReference type="EMBL" id="MF101431">
    <property type="protein sequence ID" value="ARW64053.1"/>
    <property type="molecule type" value="Genomic_DNA"/>
</dbReference>
<sequence>MLFIIIHYLLTKFLNKKVIGKISDFFSLVSSIIKYLIRVSFIN</sequence>
<accession>A0A1Z1MDL9</accession>
<organism evidence="1">
    <name type="scientific">Chondria sp.</name>
    <name type="common">in: red algae</name>
    <dbReference type="NCBI Taxonomy" id="1982705"/>
    <lineage>
        <taxon>Eukaryota</taxon>
        <taxon>Rhodophyta</taxon>
        <taxon>Florideophyceae</taxon>
        <taxon>Rhodymeniophycidae</taxon>
        <taxon>Ceramiales</taxon>
        <taxon>Rhodomelaceae</taxon>
        <taxon>Chondrieae</taxon>
        <taxon>Chondria</taxon>
    </lineage>
</organism>
<evidence type="ECO:0000313" key="1">
    <source>
        <dbReference type="EMBL" id="ARW64053.1"/>
    </source>
</evidence>
<protein>
    <submittedName>
        <fullName evidence="1">Uncharacterized protein</fullName>
    </submittedName>
</protein>
<proteinExistence type="predicted"/>
<geneLocation type="chloroplast" evidence="1"/>
<name>A0A1Z1MDL9_9FLOR</name>
<keyword evidence="1" id="KW-0150">Chloroplast</keyword>
<gene>
    <name evidence="1" type="primary">orf43</name>
</gene>
<reference evidence="1" key="1">
    <citation type="journal article" date="2017" name="J. Phycol.">
        <title>Analysis of chloroplast genomes and a supermatrix inform reclassification of the Rhodomelaceae (Rhodophyta).</title>
        <authorList>
            <person name="Diaz-Tapia P."/>
            <person name="Maggs C.A."/>
            <person name="West J.A."/>
            <person name="Verbruggen H."/>
        </authorList>
    </citation>
    <scope>NUCLEOTIDE SEQUENCE</scope>
    <source>
        <strain evidence="1">PD745</strain>
    </source>
</reference>
<keyword evidence="1" id="KW-0934">Plastid</keyword>
<dbReference type="AlphaFoldDB" id="A0A1Z1MDL9"/>